<reference evidence="1 2" key="1">
    <citation type="submission" date="2016-12" db="EMBL/GenBank/DDBJ databases">
        <title>The genomes of Aspergillus section Nigri reveals drivers in fungal speciation.</title>
        <authorList>
            <consortium name="DOE Joint Genome Institute"/>
            <person name="Vesth T.C."/>
            <person name="Nybo J."/>
            <person name="Theobald S."/>
            <person name="Brandl J."/>
            <person name="Frisvad J.C."/>
            <person name="Nielsen K.F."/>
            <person name="Lyhne E.K."/>
            <person name="Kogle M.E."/>
            <person name="Kuo A."/>
            <person name="Riley R."/>
            <person name="Clum A."/>
            <person name="Nolan M."/>
            <person name="Lipzen A."/>
            <person name="Salamov A."/>
            <person name="Henrissat B."/>
            <person name="Wiebenga A."/>
            <person name="De Vries R.P."/>
            <person name="Grigoriev I.V."/>
            <person name="Mortensen U.H."/>
            <person name="Andersen M.R."/>
            <person name="Baker S.E."/>
        </authorList>
    </citation>
    <scope>NUCLEOTIDE SEQUENCE [LARGE SCALE GENOMIC DNA]</scope>
    <source>
        <strain evidence="1 2">CBS 117.55</strain>
    </source>
</reference>
<comment type="caution">
    <text evidence="1">The sequence shown here is derived from an EMBL/GenBank/DDBJ whole genome shotgun (WGS) entry which is preliminary data.</text>
</comment>
<keyword evidence="2" id="KW-1185">Reference proteome</keyword>
<sequence length="238" mass="25969">MPIRRSRDERLSFSRFRTGSLANSGSTSRGLGDPLLFEAAFHDGHSRCARPGCLGGGRLFACSVQGRERGFPDDVTIVALLFSETTTRRLTIVTWVLWGLAPFLGWSASSRVAESGWGCTLYLRSLLELFDPWNGDWRVESQESGIDLTANREVGEVKLAEITRLRLVASRLLFAFASFSPSLRRSSLVARSSSLHSPPLRQFASSSANARLPHYSPALGLSIVASLTAPQTLTGLPT</sequence>
<dbReference type="EMBL" id="MSFL01000001">
    <property type="protein sequence ID" value="PWY92877.1"/>
    <property type="molecule type" value="Genomic_DNA"/>
</dbReference>
<proteinExistence type="predicted"/>
<gene>
    <name evidence="1" type="ORF">BO70DRAFT_20707</name>
</gene>
<accession>A0A317X5P8</accession>
<dbReference type="RefSeq" id="XP_025404616.1">
    <property type="nucleotide sequence ID" value="XM_025538631.1"/>
</dbReference>
<protein>
    <submittedName>
        <fullName evidence="1">Uncharacterized protein</fullName>
    </submittedName>
</protein>
<evidence type="ECO:0000313" key="2">
    <source>
        <dbReference type="Proteomes" id="UP000247233"/>
    </source>
</evidence>
<evidence type="ECO:0000313" key="1">
    <source>
        <dbReference type="EMBL" id="PWY92877.1"/>
    </source>
</evidence>
<dbReference type="GeneID" id="37060868"/>
<name>A0A317X5P8_9EURO</name>
<dbReference type="AlphaFoldDB" id="A0A317X5P8"/>
<organism evidence="1 2">
    <name type="scientific">Aspergillus heteromorphus CBS 117.55</name>
    <dbReference type="NCBI Taxonomy" id="1448321"/>
    <lineage>
        <taxon>Eukaryota</taxon>
        <taxon>Fungi</taxon>
        <taxon>Dikarya</taxon>
        <taxon>Ascomycota</taxon>
        <taxon>Pezizomycotina</taxon>
        <taxon>Eurotiomycetes</taxon>
        <taxon>Eurotiomycetidae</taxon>
        <taxon>Eurotiales</taxon>
        <taxon>Aspergillaceae</taxon>
        <taxon>Aspergillus</taxon>
        <taxon>Aspergillus subgen. Circumdati</taxon>
    </lineage>
</organism>
<dbReference type="Proteomes" id="UP000247233">
    <property type="component" value="Unassembled WGS sequence"/>
</dbReference>
<dbReference type="VEuPathDB" id="FungiDB:BO70DRAFT_20707"/>